<feature type="transmembrane region" description="Helical" evidence="1">
    <location>
        <begin position="56"/>
        <end position="75"/>
    </location>
</feature>
<dbReference type="RefSeq" id="WP_253743244.1">
    <property type="nucleotide sequence ID" value="NZ_BAABKA010000057.1"/>
</dbReference>
<evidence type="ECO:0000256" key="1">
    <source>
        <dbReference type="SAM" id="Phobius"/>
    </source>
</evidence>
<feature type="transmembrane region" description="Helical" evidence="1">
    <location>
        <begin position="131"/>
        <end position="149"/>
    </location>
</feature>
<keyword evidence="3" id="KW-1185">Reference proteome</keyword>
<feature type="transmembrane region" description="Helical" evidence="1">
    <location>
        <begin position="82"/>
        <end position="100"/>
    </location>
</feature>
<protein>
    <submittedName>
        <fullName evidence="2">Uncharacterized protein</fullName>
    </submittedName>
</protein>
<feature type="transmembrane region" description="Helical" evidence="1">
    <location>
        <begin position="106"/>
        <end position="124"/>
    </location>
</feature>
<name>A0A9X2K0Z4_9ACTN</name>
<dbReference type="EMBL" id="JAMZEB010000002">
    <property type="protein sequence ID" value="MCP2356393.1"/>
    <property type="molecule type" value="Genomic_DNA"/>
</dbReference>
<evidence type="ECO:0000313" key="2">
    <source>
        <dbReference type="EMBL" id="MCP2356393.1"/>
    </source>
</evidence>
<organism evidence="2 3">
    <name type="scientific">Nonomuraea thailandensis</name>
    <dbReference type="NCBI Taxonomy" id="1188745"/>
    <lineage>
        <taxon>Bacteria</taxon>
        <taxon>Bacillati</taxon>
        <taxon>Actinomycetota</taxon>
        <taxon>Actinomycetes</taxon>
        <taxon>Streptosporangiales</taxon>
        <taxon>Streptosporangiaceae</taxon>
        <taxon>Nonomuraea</taxon>
    </lineage>
</organism>
<evidence type="ECO:0000313" key="3">
    <source>
        <dbReference type="Proteomes" id="UP001139648"/>
    </source>
</evidence>
<accession>A0A9X2K0Z4</accession>
<dbReference type="Proteomes" id="UP001139648">
    <property type="component" value="Unassembled WGS sequence"/>
</dbReference>
<gene>
    <name evidence="2" type="ORF">HD597_003413</name>
</gene>
<keyword evidence="1" id="KW-0472">Membrane</keyword>
<keyword evidence="1" id="KW-0812">Transmembrane</keyword>
<feature type="transmembrane region" description="Helical" evidence="1">
    <location>
        <begin position="12"/>
        <end position="36"/>
    </location>
</feature>
<comment type="caution">
    <text evidence="2">The sequence shown here is derived from an EMBL/GenBank/DDBJ whole genome shotgun (WGS) entry which is preliminary data.</text>
</comment>
<sequence>MSEVITRSAGWGRALLAGVVGAVLPLVLVGAFRLLAESGAGAFICPTGGLECVLPLGLVAGAGSAGLGWVALLLVRVRPAWLVTLAGIGLTFVLGWSTRLLVPDPAWWLTSLLAGACFAVAALCTRGVSRGRVVVAVVLLGAYPVAAAATPGQQELDRRDALAELGIPLVVADLPGYRLGPVSLYSGPGLTYHLVPDGSADPATPYQARRPGDIEVMVTSVPARFTPPADCSNFSYPEPPPQPCEPIGAQAWRRTLGGEASYVARDGRVLISVRLDASDSAQTLFRQVVASGRPRSAGELAGRVP</sequence>
<proteinExistence type="predicted"/>
<dbReference type="AlphaFoldDB" id="A0A9X2K0Z4"/>
<reference evidence="2" key="1">
    <citation type="submission" date="2022-06" db="EMBL/GenBank/DDBJ databases">
        <title>Sequencing the genomes of 1000 actinobacteria strains.</title>
        <authorList>
            <person name="Klenk H.-P."/>
        </authorList>
    </citation>
    <scope>NUCLEOTIDE SEQUENCE</scope>
    <source>
        <strain evidence="2">DSM 46694</strain>
    </source>
</reference>
<keyword evidence="1" id="KW-1133">Transmembrane helix</keyword>